<keyword evidence="4" id="KW-1134">Transmembrane beta strand</keyword>
<feature type="compositionally biased region" description="Polar residues" evidence="8">
    <location>
        <begin position="41"/>
        <end position="52"/>
    </location>
</feature>
<comment type="caution">
    <text evidence="9">The sequence shown here is derived from an EMBL/GenBank/DDBJ whole genome shotgun (WGS) entry which is preliminary data.</text>
</comment>
<dbReference type="AlphaFoldDB" id="A0AAE4FPL7"/>
<dbReference type="SUPFAM" id="SSF56954">
    <property type="entry name" value="Outer membrane efflux proteins (OEP)"/>
    <property type="match status" value="1"/>
</dbReference>
<name>A0AAE4FPL7_9CYAN</name>
<keyword evidence="3" id="KW-0813">Transport</keyword>
<evidence type="ECO:0000256" key="5">
    <source>
        <dbReference type="ARBA" id="ARBA00022692"/>
    </source>
</evidence>
<evidence type="ECO:0000256" key="1">
    <source>
        <dbReference type="ARBA" id="ARBA00004442"/>
    </source>
</evidence>
<dbReference type="Pfam" id="PF02321">
    <property type="entry name" value="OEP"/>
    <property type="match status" value="2"/>
</dbReference>
<dbReference type="GO" id="GO:0015288">
    <property type="term" value="F:porin activity"/>
    <property type="evidence" value="ECO:0007669"/>
    <property type="project" value="TreeGrafter"/>
</dbReference>
<dbReference type="PANTHER" id="PTHR30026:SF21">
    <property type="entry name" value="SLR1270 PROTEIN"/>
    <property type="match status" value="1"/>
</dbReference>
<dbReference type="GO" id="GO:1990281">
    <property type="term" value="C:efflux pump complex"/>
    <property type="evidence" value="ECO:0007669"/>
    <property type="project" value="TreeGrafter"/>
</dbReference>
<dbReference type="RefSeq" id="WP_322876532.1">
    <property type="nucleotide sequence ID" value="NZ_JAVMIP010000001.1"/>
</dbReference>
<reference evidence="10" key="1">
    <citation type="submission" date="2023-07" db="EMBL/GenBank/DDBJ databases">
        <authorList>
            <person name="Luz R."/>
            <person name="Cordeiro R."/>
            <person name="Fonseca A."/>
            <person name="Goncalves V."/>
        </authorList>
    </citation>
    <scope>NUCLEOTIDE SEQUENCE [LARGE SCALE GENOMIC DNA]</scope>
    <source>
        <strain evidence="10">BACA0444</strain>
    </source>
</reference>
<sequence length="532" mass="57683">MNLHWKPGLFNPVTRGLLGSFGLTTVFAGLVMPVTLAQTNTPMPLQPPQSNGAAFPNLPATGGPAPTSSGELVRLNPSPDPLYLPTRPEEVKIDLNQPLSLAQSVEVARRNNPQLQVIEQQLRQSRASLRQSEAALYPNLSFATSVGANDSALLKISNQEIQNQFNNLPPLQQFLQGRPNTINTFSAPASASLQLSYNVFTSGQRDGSIKAAQEQVRNAELDLQRQLEQLRFDVTNNYYDIQQADALVRIAQAAVENSRISLRDAVAREKAGLGTVFEVLQAEVQLANNQQQLIQAQSQQSTARRQLAQTLNVANTVNLSAADPIQVIGEWQLSLEQSIALGFRNRVELAQQISQRNVALQQRRVALGNLGPQISISATGNGADDLADSSDPQVGYAVNGQLSLVLFDGGASKASAAQQEASAAIAEAQFANFRNLIRFQIEQAYYTLQSSDQNIRTNRVAVQQATEGLRLARLRFQAGVGTQLEVSNAETSLTQSQSNLLSATVDYNRAISALQRYVSGLPLNPRNITATP</sequence>
<keyword evidence="6" id="KW-0472">Membrane</keyword>
<keyword evidence="5" id="KW-0812">Transmembrane</keyword>
<comment type="similarity">
    <text evidence="2">Belongs to the outer membrane factor (OMF) (TC 1.B.17) family.</text>
</comment>
<gene>
    <name evidence="9" type="ORF">RIF25_00085</name>
</gene>
<dbReference type="Gene3D" id="1.20.1600.10">
    <property type="entry name" value="Outer membrane efflux proteins (OEP)"/>
    <property type="match status" value="1"/>
</dbReference>
<organism evidence="9 10">
    <name type="scientific">Pseudocalidococcus azoricus BACA0444</name>
    <dbReference type="NCBI Taxonomy" id="2918990"/>
    <lineage>
        <taxon>Bacteria</taxon>
        <taxon>Bacillati</taxon>
        <taxon>Cyanobacteriota</taxon>
        <taxon>Cyanophyceae</taxon>
        <taxon>Acaryochloridales</taxon>
        <taxon>Thermosynechococcaceae</taxon>
        <taxon>Pseudocalidococcus</taxon>
        <taxon>Pseudocalidococcus azoricus</taxon>
    </lineage>
</organism>
<evidence type="ECO:0000313" key="10">
    <source>
        <dbReference type="Proteomes" id="UP001268256"/>
    </source>
</evidence>
<evidence type="ECO:0000256" key="6">
    <source>
        <dbReference type="ARBA" id="ARBA00023136"/>
    </source>
</evidence>
<dbReference type="EMBL" id="JAVMIP010000001">
    <property type="protein sequence ID" value="MDS3859192.1"/>
    <property type="molecule type" value="Genomic_DNA"/>
</dbReference>
<dbReference type="Proteomes" id="UP001268256">
    <property type="component" value="Unassembled WGS sequence"/>
</dbReference>
<evidence type="ECO:0000256" key="3">
    <source>
        <dbReference type="ARBA" id="ARBA00022448"/>
    </source>
</evidence>
<keyword evidence="10" id="KW-1185">Reference proteome</keyword>
<evidence type="ECO:0000256" key="8">
    <source>
        <dbReference type="SAM" id="MobiDB-lite"/>
    </source>
</evidence>
<evidence type="ECO:0000256" key="7">
    <source>
        <dbReference type="ARBA" id="ARBA00023237"/>
    </source>
</evidence>
<keyword evidence="7" id="KW-0998">Cell outer membrane</keyword>
<comment type="subcellular location">
    <subcellularLocation>
        <location evidence="1">Cell outer membrane</location>
    </subcellularLocation>
</comment>
<dbReference type="GO" id="GO:0009279">
    <property type="term" value="C:cell outer membrane"/>
    <property type="evidence" value="ECO:0007669"/>
    <property type="project" value="UniProtKB-SubCell"/>
</dbReference>
<dbReference type="InterPro" id="IPR028351">
    <property type="entry name" value="CyaE"/>
</dbReference>
<evidence type="ECO:0000256" key="2">
    <source>
        <dbReference type="ARBA" id="ARBA00007613"/>
    </source>
</evidence>
<dbReference type="GO" id="GO:0015562">
    <property type="term" value="F:efflux transmembrane transporter activity"/>
    <property type="evidence" value="ECO:0007669"/>
    <property type="project" value="InterPro"/>
</dbReference>
<protein>
    <submittedName>
        <fullName evidence="9">TolC family protein</fullName>
    </submittedName>
</protein>
<dbReference type="PANTHER" id="PTHR30026">
    <property type="entry name" value="OUTER MEMBRANE PROTEIN TOLC"/>
    <property type="match status" value="1"/>
</dbReference>
<proteinExistence type="inferred from homology"/>
<evidence type="ECO:0000313" key="9">
    <source>
        <dbReference type="EMBL" id="MDS3859192.1"/>
    </source>
</evidence>
<evidence type="ECO:0000256" key="4">
    <source>
        <dbReference type="ARBA" id="ARBA00022452"/>
    </source>
</evidence>
<accession>A0AAE4FPL7</accession>
<dbReference type="InterPro" id="IPR003423">
    <property type="entry name" value="OMP_efflux"/>
</dbReference>
<dbReference type="PIRSF" id="PIRSF001892">
    <property type="entry name" value="CyaE"/>
    <property type="match status" value="1"/>
</dbReference>
<feature type="region of interest" description="Disordered" evidence="8">
    <location>
        <begin position="41"/>
        <end position="68"/>
    </location>
</feature>
<dbReference type="InterPro" id="IPR051906">
    <property type="entry name" value="TolC-like"/>
</dbReference>